<organism evidence="2 3">
    <name type="scientific">Natronolimnohabitans innermongolicus JCM 12255</name>
    <dbReference type="NCBI Taxonomy" id="1227499"/>
    <lineage>
        <taxon>Archaea</taxon>
        <taxon>Methanobacteriati</taxon>
        <taxon>Methanobacteriota</taxon>
        <taxon>Stenosarchaea group</taxon>
        <taxon>Halobacteria</taxon>
        <taxon>Halobacteriales</taxon>
        <taxon>Natrialbaceae</taxon>
        <taxon>Natronolimnohabitans</taxon>
    </lineage>
</organism>
<evidence type="ECO:0000259" key="1">
    <source>
        <dbReference type="PROSITE" id="PS51186"/>
    </source>
</evidence>
<protein>
    <submittedName>
        <fullName evidence="2">N-acetyltransferase GCN5</fullName>
    </submittedName>
</protein>
<dbReference type="GO" id="GO:0016747">
    <property type="term" value="F:acyltransferase activity, transferring groups other than amino-acyl groups"/>
    <property type="evidence" value="ECO:0007669"/>
    <property type="project" value="InterPro"/>
</dbReference>
<sequence length="144" mass="16792">MGDVEIRELESEAEWIDAYPLMNRLYPDVDEAQYLEYLAQMTADGYRLFGLFSDGELAALAGATILTNMYYGRHLWVYDLVTDPDHRSKGYGARFFRYLVEWAEKRGCETVALSSGLQRERAHRFYEERTELEKDAHVFTLDLS</sequence>
<evidence type="ECO:0000313" key="3">
    <source>
        <dbReference type="Proteomes" id="UP000011602"/>
    </source>
</evidence>
<accession>L9X7I0</accession>
<dbReference type="InterPro" id="IPR000182">
    <property type="entry name" value="GNAT_dom"/>
</dbReference>
<dbReference type="Pfam" id="PF00583">
    <property type="entry name" value="Acetyltransf_1"/>
    <property type="match status" value="1"/>
</dbReference>
<dbReference type="eggNOG" id="arCOG00826">
    <property type="taxonomic scope" value="Archaea"/>
</dbReference>
<proteinExistence type="predicted"/>
<comment type="caution">
    <text evidence="2">The sequence shown here is derived from an EMBL/GenBank/DDBJ whole genome shotgun (WGS) entry which is preliminary data.</text>
</comment>
<dbReference type="RefSeq" id="WP_007258817.1">
    <property type="nucleotide sequence ID" value="NZ_AOHZ01000040.1"/>
</dbReference>
<reference evidence="2 3" key="1">
    <citation type="journal article" date="2014" name="PLoS Genet.">
        <title>Phylogenetically driven sequencing of extremely halophilic archaea reveals strategies for static and dynamic osmo-response.</title>
        <authorList>
            <person name="Becker E.A."/>
            <person name="Seitzer P.M."/>
            <person name="Tritt A."/>
            <person name="Larsen D."/>
            <person name="Krusor M."/>
            <person name="Yao A.I."/>
            <person name="Wu D."/>
            <person name="Madern D."/>
            <person name="Eisen J.A."/>
            <person name="Darling A.E."/>
            <person name="Facciotti M.T."/>
        </authorList>
    </citation>
    <scope>NUCLEOTIDE SEQUENCE [LARGE SCALE GENOMIC DNA]</scope>
    <source>
        <strain evidence="2 3">JCM 12255</strain>
    </source>
</reference>
<dbReference type="Proteomes" id="UP000011602">
    <property type="component" value="Unassembled WGS sequence"/>
</dbReference>
<dbReference type="Gene3D" id="3.40.630.30">
    <property type="match status" value="1"/>
</dbReference>
<dbReference type="CDD" id="cd04301">
    <property type="entry name" value="NAT_SF"/>
    <property type="match status" value="1"/>
</dbReference>
<feature type="domain" description="N-acetyltransferase" evidence="1">
    <location>
        <begin position="4"/>
        <end position="144"/>
    </location>
</feature>
<keyword evidence="2" id="KW-0808">Transferase</keyword>
<name>L9X7I0_9EURY</name>
<keyword evidence="3" id="KW-1185">Reference proteome</keyword>
<dbReference type="PROSITE" id="PS51186">
    <property type="entry name" value="GNAT"/>
    <property type="match status" value="1"/>
</dbReference>
<gene>
    <name evidence="2" type="ORF">C493_07589</name>
</gene>
<dbReference type="OrthoDB" id="11996at2157"/>
<dbReference type="EMBL" id="AOHZ01000040">
    <property type="protein sequence ID" value="ELY57734.1"/>
    <property type="molecule type" value="Genomic_DNA"/>
</dbReference>
<evidence type="ECO:0000313" key="2">
    <source>
        <dbReference type="EMBL" id="ELY57734.1"/>
    </source>
</evidence>
<dbReference type="STRING" id="1227499.C493_07589"/>
<dbReference type="AlphaFoldDB" id="L9X7I0"/>
<dbReference type="SUPFAM" id="SSF55729">
    <property type="entry name" value="Acyl-CoA N-acyltransferases (Nat)"/>
    <property type="match status" value="1"/>
</dbReference>
<dbReference type="InterPro" id="IPR016181">
    <property type="entry name" value="Acyl_CoA_acyltransferase"/>
</dbReference>